<dbReference type="STRING" id="459525.SAMN04488137_0990"/>
<evidence type="ECO:0000313" key="2">
    <source>
        <dbReference type="EMBL" id="SDM60586.1"/>
    </source>
</evidence>
<dbReference type="Gene3D" id="3.90.550.10">
    <property type="entry name" value="Spore Coat Polysaccharide Biosynthesis Protein SpsA, Chain A"/>
    <property type="match status" value="1"/>
</dbReference>
<dbReference type="AlphaFoldDB" id="A0A1G9UL24"/>
<dbReference type="RefSeq" id="WP_090232988.1">
    <property type="nucleotide sequence ID" value="NZ_FNHW01000001.1"/>
</dbReference>
<sequence>MISVITCTIRDSCMENIFENYRNQDYDQKELIIVLNQDSMCLQKWREKAKNYENVSVYQVPQHTSLGKCINFAVGHAKYDIIANFEDDDYYAPAYLQDSLSKLKFTKADVIGKTSVYIYLKNKQVLAVFNPGNENQYVNDQTSFAKQYLQGGTLVFHKAILNEVRFPDQIKEVDRIFCRDCVKAGLKVYSTTKENFTYVREDDQEQHTWKVPVDVILSISQFITKTDDFKPFVSKH</sequence>
<evidence type="ECO:0000313" key="3">
    <source>
        <dbReference type="Proteomes" id="UP000199544"/>
    </source>
</evidence>
<organism evidence="2 3">
    <name type="scientific">Fictibacillus solisalsi</name>
    <dbReference type="NCBI Taxonomy" id="459525"/>
    <lineage>
        <taxon>Bacteria</taxon>
        <taxon>Bacillati</taxon>
        <taxon>Bacillota</taxon>
        <taxon>Bacilli</taxon>
        <taxon>Bacillales</taxon>
        <taxon>Fictibacillaceae</taxon>
        <taxon>Fictibacillus</taxon>
    </lineage>
</organism>
<dbReference type="CDD" id="cd00761">
    <property type="entry name" value="Glyco_tranf_GTA_type"/>
    <property type="match status" value="1"/>
</dbReference>
<name>A0A1G9UL24_9BACL</name>
<feature type="domain" description="Glycosyltransferase 2-like" evidence="1">
    <location>
        <begin position="5"/>
        <end position="160"/>
    </location>
</feature>
<dbReference type="Proteomes" id="UP000199544">
    <property type="component" value="Unassembled WGS sequence"/>
</dbReference>
<dbReference type="InterPro" id="IPR001173">
    <property type="entry name" value="Glyco_trans_2-like"/>
</dbReference>
<keyword evidence="3" id="KW-1185">Reference proteome</keyword>
<dbReference type="SUPFAM" id="SSF53448">
    <property type="entry name" value="Nucleotide-diphospho-sugar transferases"/>
    <property type="match status" value="1"/>
</dbReference>
<keyword evidence="2" id="KW-0808">Transferase</keyword>
<dbReference type="Pfam" id="PF00535">
    <property type="entry name" value="Glycos_transf_2"/>
    <property type="match status" value="1"/>
</dbReference>
<evidence type="ECO:0000259" key="1">
    <source>
        <dbReference type="Pfam" id="PF00535"/>
    </source>
</evidence>
<proteinExistence type="predicted"/>
<dbReference type="GO" id="GO:0016740">
    <property type="term" value="F:transferase activity"/>
    <property type="evidence" value="ECO:0007669"/>
    <property type="project" value="UniProtKB-KW"/>
</dbReference>
<dbReference type="InterPro" id="IPR029044">
    <property type="entry name" value="Nucleotide-diphossugar_trans"/>
</dbReference>
<protein>
    <submittedName>
        <fullName evidence="2">Glycosyl transferase family 2</fullName>
    </submittedName>
</protein>
<reference evidence="3" key="1">
    <citation type="submission" date="2016-10" db="EMBL/GenBank/DDBJ databases">
        <authorList>
            <person name="Varghese N."/>
            <person name="Submissions S."/>
        </authorList>
    </citation>
    <scope>NUCLEOTIDE SEQUENCE [LARGE SCALE GENOMIC DNA]</scope>
    <source>
        <strain evidence="3">CGMCC 1.6854</strain>
    </source>
</reference>
<dbReference type="OrthoDB" id="6713581at2"/>
<dbReference type="EMBL" id="FNHW01000001">
    <property type="protein sequence ID" value="SDM60586.1"/>
    <property type="molecule type" value="Genomic_DNA"/>
</dbReference>
<gene>
    <name evidence="2" type="ORF">SAMN04488137_0990</name>
</gene>
<accession>A0A1G9UL24</accession>